<dbReference type="EMBL" id="CP001390">
    <property type="protein sequence ID" value="ACM21100.1"/>
    <property type="molecule type" value="Genomic_DNA"/>
</dbReference>
<dbReference type="HOGENOM" id="CLU_039051_1_0_7"/>
<dbReference type="eggNOG" id="COG1506">
    <property type="taxonomic scope" value="Bacteria"/>
</dbReference>
<sequence>MELAGLKRAFRKAVVAAALLITGCGSNASPQQATSAAVNIDPAALIATITASLQQSTARELAGWEWSRFVSSFGSLLTGKKFNLQLQKVTYSSTGANGSTQTLTGLLILPVGSDGTKPAVPILMYQHGTETFRQFSPSQFLAHQDRPADYPEVMVAASIAANGYAVAMADYEGMGDNTSLQPYLVGTPLATQVIDMLKASRDIIASINSTCAWNNQLFLLGYSEGGYVTMTTARELQLRHAGEFTITASAPLSGPYDVSGVMRGVMLSDNPFKAPFFLPFVLTAYNYAYGGRTELFSPAVSMKPPFSTTLPPLFAGTTESDRINEAMGMSYNPVQLIVPKSILTQQFMDHLGNVSSPVVTILVENDAYRGWAPTSPMRLIHHPNDELVPFANSQVAFNAFSTAGAKSVVSLMPEAAVVDVSGNPVQTVHFGAAFPELSDGWKFLDGFKK</sequence>
<dbReference type="PROSITE" id="PS51257">
    <property type="entry name" value="PROKAR_LIPOPROTEIN"/>
    <property type="match status" value="1"/>
</dbReference>
<protein>
    <recommendedName>
        <fullName evidence="4">Alpha/beta fold hydrolase</fullName>
    </recommendedName>
</protein>
<dbReference type="PANTHER" id="PTHR34853:SF1">
    <property type="entry name" value="LIPASE 5"/>
    <property type="match status" value="1"/>
</dbReference>
<dbReference type="KEGG" id="geo:Geob_2751"/>
<keyword evidence="3" id="KW-1185">Reference proteome</keyword>
<dbReference type="InterPro" id="IPR029058">
    <property type="entry name" value="AB_hydrolase_fold"/>
</dbReference>
<evidence type="ECO:0008006" key="4">
    <source>
        <dbReference type="Google" id="ProtNLM"/>
    </source>
</evidence>
<dbReference type="PANTHER" id="PTHR34853">
    <property type="match status" value="1"/>
</dbReference>
<dbReference type="STRING" id="316067.Geob_2751"/>
<reference evidence="2 3" key="1">
    <citation type="submission" date="2009-01" db="EMBL/GenBank/DDBJ databases">
        <title>Complete sequence of Geobacter sp. FRC-32.</title>
        <authorList>
            <consortium name="US DOE Joint Genome Institute"/>
            <person name="Lucas S."/>
            <person name="Copeland A."/>
            <person name="Lapidus A."/>
            <person name="Glavina del Rio T."/>
            <person name="Dalin E."/>
            <person name="Tice H."/>
            <person name="Bruce D."/>
            <person name="Goodwin L."/>
            <person name="Pitluck S."/>
            <person name="Saunders E."/>
            <person name="Brettin T."/>
            <person name="Detter J.C."/>
            <person name="Han C."/>
            <person name="Larimer F."/>
            <person name="Land M."/>
            <person name="Hauser L."/>
            <person name="Kyrpides N."/>
            <person name="Ovchinnikova G."/>
            <person name="Kostka J."/>
            <person name="Richardson P."/>
        </authorList>
    </citation>
    <scope>NUCLEOTIDE SEQUENCE [LARGE SCALE GENOMIC DNA]</scope>
    <source>
        <strain evidence="3">DSM 22248 / JCM 15807 / FRC-32</strain>
    </source>
</reference>
<dbReference type="Proteomes" id="UP000007721">
    <property type="component" value="Chromosome"/>
</dbReference>
<dbReference type="GO" id="GO:0004806">
    <property type="term" value="F:triacylglycerol lipase activity"/>
    <property type="evidence" value="ECO:0007669"/>
    <property type="project" value="InterPro"/>
</dbReference>
<evidence type="ECO:0000313" key="2">
    <source>
        <dbReference type="EMBL" id="ACM21100.1"/>
    </source>
</evidence>
<dbReference type="AlphaFoldDB" id="B9M1L8"/>
<feature type="chain" id="PRO_5002888580" description="Alpha/beta fold hydrolase" evidence="1">
    <location>
        <begin position="29"/>
        <end position="449"/>
    </location>
</feature>
<name>B9M1L8_GEODF</name>
<dbReference type="SUPFAM" id="SSF53474">
    <property type="entry name" value="alpha/beta-Hydrolases"/>
    <property type="match status" value="1"/>
</dbReference>
<dbReference type="Gene3D" id="3.40.50.1820">
    <property type="entry name" value="alpha/beta hydrolase"/>
    <property type="match status" value="1"/>
</dbReference>
<keyword evidence="1" id="KW-0732">Signal</keyword>
<dbReference type="InterPro" id="IPR005152">
    <property type="entry name" value="Lipase_secreted"/>
</dbReference>
<dbReference type="GO" id="GO:0016042">
    <property type="term" value="P:lipid catabolic process"/>
    <property type="evidence" value="ECO:0007669"/>
    <property type="project" value="InterPro"/>
</dbReference>
<accession>B9M1L8</accession>
<dbReference type="Gene3D" id="1.10.260.160">
    <property type="match status" value="1"/>
</dbReference>
<dbReference type="RefSeq" id="WP_012647828.1">
    <property type="nucleotide sequence ID" value="NC_011979.1"/>
</dbReference>
<dbReference type="Pfam" id="PF03583">
    <property type="entry name" value="LIP"/>
    <property type="match status" value="1"/>
</dbReference>
<proteinExistence type="predicted"/>
<evidence type="ECO:0000313" key="3">
    <source>
        <dbReference type="Proteomes" id="UP000007721"/>
    </source>
</evidence>
<feature type="signal peptide" evidence="1">
    <location>
        <begin position="1"/>
        <end position="28"/>
    </location>
</feature>
<gene>
    <name evidence="2" type="ordered locus">Geob_2751</name>
</gene>
<evidence type="ECO:0000256" key="1">
    <source>
        <dbReference type="SAM" id="SignalP"/>
    </source>
</evidence>
<organism evidence="2 3">
    <name type="scientific">Geotalea daltonii (strain DSM 22248 / JCM 15807 / FRC-32)</name>
    <name type="common">Geobacter daltonii</name>
    <dbReference type="NCBI Taxonomy" id="316067"/>
    <lineage>
        <taxon>Bacteria</taxon>
        <taxon>Pseudomonadati</taxon>
        <taxon>Thermodesulfobacteriota</taxon>
        <taxon>Desulfuromonadia</taxon>
        <taxon>Geobacterales</taxon>
        <taxon>Geobacteraceae</taxon>
        <taxon>Geotalea</taxon>
    </lineage>
</organism>